<dbReference type="SUPFAM" id="SSF53335">
    <property type="entry name" value="S-adenosyl-L-methionine-dependent methyltransferases"/>
    <property type="match status" value="1"/>
</dbReference>
<dbReference type="EMBL" id="JARBJD010000012">
    <property type="protein sequence ID" value="KAK2962194.1"/>
    <property type="molecule type" value="Genomic_DNA"/>
</dbReference>
<evidence type="ECO:0000256" key="1">
    <source>
        <dbReference type="ARBA" id="ARBA00006149"/>
    </source>
</evidence>
<dbReference type="InterPro" id="IPR052190">
    <property type="entry name" value="Euk-Arch_PrmC-MTase"/>
</dbReference>
<dbReference type="InterPro" id="IPR002052">
    <property type="entry name" value="DNA_methylase_N6_adenine_CS"/>
</dbReference>
<reference evidence="6 7" key="1">
    <citation type="journal article" date="2022" name="bioRxiv">
        <title>Genomics of Preaxostyla Flagellates Illuminates Evolutionary Transitions and the Path Towards Mitochondrial Loss.</title>
        <authorList>
            <person name="Novak L.V.F."/>
            <person name="Treitli S.C."/>
            <person name="Pyrih J."/>
            <person name="Halakuc P."/>
            <person name="Pipaliya S.V."/>
            <person name="Vacek V."/>
            <person name="Brzon O."/>
            <person name="Soukal P."/>
            <person name="Eme L."/>
            <person name="Dacks J.B."/>
            <person name="Karnkowska A."/>
            <person name="Elias M."/>
            <person name="Hampl V."/>
        </authorList>
    </citation>
    <scope>NUCLEOTIDE SEQUENCE [LARGE SCALE GENOMIC DNA]</scope>
    <source>
        <strain evidence="6">NAU3</strain>
        <tissue evidence="6">Gut</tissue>
    </source>
</reference>
<sequence length="225" mass="25204">MTRCPIPEYVRPLPESVYPPSEDTFLFMDALEKERNHIQTLNPLFACEIGCGSGLIVSFFAKHIAPQSCFCFATDINDECLLTTKSTSKINKVCVDTICCDLLTPFLPRLYRSIDVILFNPPYVPTDEVELMNSQPFLGGTEGIASSWAGGRDGMEVTNRVLNDLDMYLSENGVAYVILLQANKPKTITQKLKARGFKLTVVLKRSSQLELLYLVKIVRLKPPHP</sequence>
<name>A0ABQ9YF33_9EUKA</name>
<dbReference type="PROSITE" id="PS00092">
    <property type="entry name" value="N6_MTASE"/>
    <property type="match status" value="1"/>
</dbReference>
<keyword evidence="7" id="KW-1185">Reference proteome</keyword>
<evidence type="ECO:0000256" key="2">
    <source>
        <dbReference type="ARBA" id="ARBA00022603"/>
    </source>
</evidence>
<keyword evidence="4" id="KW-0949">S-adenosyl-L-methionine</keyword>
<dbReference type="Pfam" id="PF05175">
    <property type="entry name" value="MTS"/>
    <property type="match status" value="1"/>
</dbReference>
<evidence type="ECO:0000256" key="3">
    <source>
        <dbReference type="ARBA" id="ARBA00022679"/>
    </source>
</evidence>
<dbReference type="InterPro" id="IPR007848">
    <property type="entry name" value="Small_mtfrase_dom"/>
</dbReference>
<organism evidence="6 7">
    <name type="scientific">Blattamonas nauphoetae</name>
    <dbReference type="NCBI Taxonomy" id="2049346"/>
    <lineage>
        <taxon>Eukaryota</taxon>
        <taxon>Metamonada</taxon>
        <taxon>Preaxostyla</taxon>
        <taxon>Oxymonadida</taxon>
        <taxon>Blattamonas</taxon>
    </lineage>
</organism>
<comment type="similarity">
    <text evidence="1">Belongs to the eukaryotic/archaeal PrmC-related family.</text>
</comment>
<comment type="caution">
    <text evidence="6">The sequence shown here is derived from an EMBL/GenBank/DDBJ whole genome shotgun (WGS) entry which is preliminary data.</text>
</comment>
<dbReference type="InterPro" id="IPR004557">
    <property type="entry name" value="PrmC-related"/>
</dbReference>
<evidence type="ECO:0000259" key="5">
    <source>
        <dbReference type="Pfam" id="PF05175"/>
    </source>
</evidence>
<evidence type="ECO:0000313" key="6">
    <source>
        <dbReference type="EMBL" id="KAK2962194.1"/>
    </source>
</evidence>
<evidence type="ECO:0000256" key="4">
    <source>
        <dbReference type="ARBA" id="ARBA00022691"/>
    </source>
</evidence>
<evidence type="ECO:0000313" key="7">
    <source>
        <dbReference type="Proteomes" id="UP001281761"/>
    </source>
</evidence>
<accession>A0ABQ9YF33</accession>
<dbReference type="CDD" id="cd02440">
    <property type="entry name" value="AdoMet_MTases"/>
    <property type="match status" value="1"/>
</dbReference>
<dbReference type="GO" id="GO:0032259">
    <property type="term" value="P:methylation"/>
    <property type="evidence" value="ECO:0007669"/>
    <property type="project" value="UniProtKB-KW"/>
</dbReference>
<dbReference type="PANTHER" id="PTHR45875">
    <property type="entry name" value="METHYLTRANSFERASE N6AMT1"/>
    <property type="match status" value="1"/>
</dbReference>
<proteinExistence type="inferred from homology"/>
<dbReference type="Gene3D" id="3.40.50.150">
    <property type="entry name" value="Vaccinia Virus protein VP39"/>
    <property type="match status" value="1"/>
</dbReference>
<dbReference type="PANTHER" id="PTHR45875:SF1">
    <property type="entry name" value="METHYLTRANSFERASE N6AMT1"/>
    <property type="match status" value="1"/>
</dbReference>
<dbReference type="EC" id="2.1.1.297" evidence="6"/>
<dbReference type="Proteomes" id="UP001281761">
    <property type="component" value="Unassembled WGS sequence"/>
</dbReference>
<protein>
    <submittedName>
        <fullName evidence="6">ERF1 methyltransferase catalytic subunit mtq2</fullName>
        <ecNumber evidence="6">2.1.1.297</ecNumber>
    </submittedName>
</protein>
<keyword evidence="3 6" id="KW-0808">Transferase</keyword>
<gene>
    <name evidence="6" type="ORF">BLNAU_2854</name>
</gene>
<dbReference type="NCBIfam" id="TIGR00537">
    <property type="entry name" value="hemK_rel_arch"/>
    <property type="match status" value="1"/>
</dbReference>
<keyword evidence="2 6" id="KW-0489">Methyltransferase</keyword>
<dbReference type="GO" id="GO:0102559">
    <property type="term" value="F:peptide chain release factor N(5)-glutamine methyltransferase activity"/>
    <property type="evidence" value="ECO:0007669"/>
    <property type="project" value="UniProtKB-EC"/>
</dbReference>
<dbReference type="InterPro" id="IPR029063">
    <property type="entry name" value="SAM-dependent_MTases_sf"/>
</dbReference>
<feature type="domain" description="Methyltransferase small" evidence="5">
    <location>
        <begin position="47"/>
        <end position="132"/>
    </location>
</feature>